<proteinExistence type="inferred from homology"/>
<evidence type="ECO:0000256" key="2">
    <source>
        <dbReference type="ARBA" id="ARBA00009219"/>
    </source>
</evidence>
<evidence type="ECO:0000256" key="11">
    <source>
        <dbReference type="ARBA" id="ARBA00039803"/>
    </source>
</evidence>
<evidence type="ECO:0000256" key="12">
    <source>
        <dbReference type="ARBA" id="ARBA00050090"/>
    </source>
</evidence>
<sequence>MVKLTYVITGGSGFLGRHIVHTLIAFEPNVKEIRIYDTYIAQWVHDISKQSNVIIVPIIGDVRNRYSLDSALQYADVVIHSAAVIDTIGIIPKDVVMDVNVNGTKNVIDSCILNGVRVLIYTSSIKVTGPNNRGDHMIDGNENTNYNSVHKDVYPLSKSLAEKYVLDADGTTSNIGIRLYTCALRPLHIYGEFCPTLESIYKKARKSGTIYKYAKDNVIQSSVYAGNVAWMHLLAARNMIERGNHSPLRGEFYYCYDHSPSESYNEFNMHFLRSLGLQLKRMPLPICIIRLIAYFNKGIRILLSPIYKYKSFLNPYTLTIECTNFTVVTDKAFIKFGYVPLYRWEDCKNRTREWLKSL</sequence>
<evidence type="ECO:0000256" key="13">
    <source>
        <dbReference type="ARBA" id="ARBA00060577"/>
    </source>
</evidence>
<comment type="catalytic activity">
    <reaction evidence="12">
        <text>a 3beta-hydroxy-Delta(5)-steroid + NAD(+) = a 3-oxo-Delta(5)-steroid + NADH + H(+)</text>
        <dbReference type="Rhea" id="RHEA:24076"/>
        <dbReference type="ChEBI" id="CHEBI:1722"/>
        <dbReference type="ChEBI" id="CHEBI:15378"/>
        <dbReference type="ChEBI" id="CHEBI:47907"/>
        <dbReference type="ChEBI" id="CHEBI:57540"/>
        <dbReference type="ChEBI" id="CHEBI:57945"/>
        <dbReference type="EC" id="1.1.1.145"/>
    </reaction>
</comment>
<protein>
    <recommendedName>
        <fullName evidence="11">3 beta-hydroxysteroid dehydrogenase/Delta 5--&gt;4-isomerase</fullName>
        <ecNumber evidence="10">1.1.1.145</ecNumber>
        <ecNumber evidence="9">5.3.3.1</ecNumber>
    </recommendedName>
</protein>
<evidence type="ECO:0000256" key="7">
    <source>
        <dbReference type="ARBA" id="ARBA00023268"/>
    </source>
</evidence>
<evidence type="ECO:0000256" key="8">
    <source>
        <dbReference type="ARBA" id="ARBA00036501"/>
    </source>
</evidence>
<evidence type="ECO:0000256" key="5">
    <source>
        <dbReference type="ARBA" id="ARBA00023235"/>
    </source>
</evidence>
<dbReference type="GO" id="GO:0004769">
    <property type="term" value="F:steroid Delta-isomerase activity"/>
    <property type="evidence" value="ECO:0007669"/>
    <property type="project" value="UniProtKB-EC"/>
</dbReference>
<keyword evidence="3 14" id="KW-0560">Oxidoreductase</keyword>
<dbReference type="GO" id="GO:0006694">
    <property type="term" value="P:steroid biosynthetic process"/>
    <property type="evidence" value="ECO:0007669"/>
    <property type="project" value="UniProtKB-KW"/>
</dbReference>
<dbReference type="PANTHER" id="PTHR10366">
    <property type="entry name" value="NAD DEPENDENT EPIMERASE/DEHYDRATASE"/>
    <property type="match status" value="1"/>
</dbReference>
<evidence type="ECO:0000313" key="16">
    <source>
        <dbReference type="EMBL" id="ARE67280.1"/>
    </source>
</evidence>
<dbReference type="InterPro" id="IPR036291">
    <property type="entry name" value="NAD(P)-bd_dom_sf"/>
</dbReference>
<evidence type="ECO:0000256" key="1">
    <source>
        <dbReference type="ARBA" id="ARBA00005202"/>
    </source>
</evidence>
<organism evidence="16">
    <name type="scientific">Shearwaterpox virus</name>
    <dbReference type="NCBI Taxonomy" id="1974596"/>
    <lineage>
        <taxon>Viruses</taxon>
        <taxon>Varidnaviria</taxon>
        <taxon>Bamfordvirae</taxon>
        <taxon>Nucleocytoviricota</taxon>
        <taxon>Pokkesviricetes</taxon>
        <taxon>Chitovirales</taxon>
        <taxon>Poxviridae</taxon>
        <taxon>Chordopoxvirinae</taxon>
        <taxon>Avipoxvirus</taxon>
        <taxon>Avipoxvirus canarypox</taxon>
        <taxon>Canarypox virus</taxon>
    </lineage>
</organism>
<dbReference type="PANTHER" id="PTHR10366:SF847">
    <property type="entry name" value="3 BETA-HYDROXYSTEROID DEHYDROGENASE TYPE 7"/>
    <property type="match status" value="1"/>
</dbReference>
<keyword evidence="5" id="KW-0413">Isomerase</keyword>
<dbReference type="EC" id="5.3.3.1" evidence="9"/>
<accession>A0A1V0QG29</accession>
<comment type="pathway">
    <text evidence="13">Steroid biosynthesis.</text>
</comment>
<reference evidence="16" key="1">
    <citation type="journal article" date="2017" name="BMC Genomics">
        <title>Genomic characterization of two novel pathogenic avipoxviruses isolated from pacific shearwaters (Ardenna spp.).</title>
        <authorList>
            <person name="Sarker S."/>
            <person name="Das S."/>
            <person name="Lavers J.L."/>
            <person name="Hutton I."/>
            <person name="Helbig K."/>
            <person name="Imbery J."/>
            <person name="Upton C."/>
            <person name="Raidal S.R."/>
        </authorList>
    </citation>
    <scope>NUCLEOTIDE SEQUENCE [LARGE SCALE GENOMIC DNA]</scope>
    <source>
        <strain evidence="16">SWPV-2</strain>
    </source>
</reference>
<evidence type="ECO:0000256" key="4">
    <source>
        <dbReference type="ARBA" id="ARBA00023027"/>
    </source>
</evidence>
<evidence type="ECO:0000259" key="15">
    <source>
        <dbReference type="Pfam" id="PF01073"/>
    </source>
</evidence>
<dbReference type="Gene3D" id="3.40.50.720">
    <property type="entry name" value="NAD(P)-binding Rossmann-like Domain"/>
    <property type="match status" value="1"/>
</dbReference>
<keyword evidence="7" id="KW-0511">Multifunctional enzyme</keyword>
<gene>
    <name evidence="16" type="primary">SWPV2-059</name>
</gene>
<dbReference type="Proteomes" id="UP000319767">
    <property type="component" value="Segment"/>
</dbReference>
<evidence type="ECO:0000256" key="10">
    <source>
        <dbReference type="ARBA" id="ARBA00038967"/>
    </source>
</evidence>
<dbReference type="EMBL" id="KX857215">
    <property type="protein sequence ID" value="ARE67280.1"/>
    <property type="molecule type" value="Genomic_DNA"/>
</dbReference>
<evidence type="ECO:0000256" key="14">
    <source>
        <dbReference type="RuleBase" id="RU004475"/>
    </source>
</evidence>
<evidence type="ECO:0000256" key="6">
    <source>
        <dbReference type="ARBA" id="ARBA00023250"/>
    </source>
</evidence>
<evidence type="ECO:0000256" key="9">
    <source>
        <dbReference type="ARBA" id="ARBA00038856"/>
    </source>
</evidence>
<evidence type="ECO:0000256" key="3">
    <source>
        <dbReference type="ARBA" id="ARBA00023002"/>
    </source>
</evidence>
<comment type="pathway">
    <text evidence="1">Lipid metabolism; steroid biosynthesis.</text>
</comment>
<keyword evidence="6" id="KW-0755">Steroidogenesis</keyword>
<dbReference type="Pfam" id="PF01073">
    <property type="entry name" value="3Beta_HSD"/>
    <property type="match status" value="1"/>
</dbReference>
<dbReference type="GO" id="GO:0003854">
    <property type="term" value="F:3-beta-hydroxy-Delta5-steroid dehydrogenase (NAD+) activity"/>
    <property type="evidence" value="ECO:0007669"/>
    <property type="project" value="UniProtKB-EC"/>
</dbReference>
<name>A0A1V0QG29_CNPV</name>
<dbReference type="SUPFAM" id="SSF51735">
    <property type="entry name" value="NAD(P)-binding Rossmann-fold domains"/>
    <property type="match status" value="1"/>
</dbReference>
<comment type="similarity">
    <text evidence="2 14">Belongs to the 3-beta-HSD family.</text>
</comment>
<dbReference type="InterPro" id="IPR050425">
    <property type="entry name" value="NAD(P)_dehydrat-like"/>
</dbReference>
<keyword evidence="4" id="KW-0520">NAD</keyword>
<dbReference type="EC" id="1.1.1.145" evidence="10"/>
<comment type="catalytic activity">
    <reaction evidence="8">
        <text>a 3-oxo-Delta(5)-steroid = a 3-oxo-Delta(4)-steroid</text>
        <dbReference type="Rhea" id="RHEA:14709"/>
        <dbReference type="ChEBI" id="CHEBI:47907"/>
        <dbReference type="ChEBI" id="CHEBI:47909"/>
        <dbReference type="EC" id="5.3.3.1"/>
    </reaction>
</comment>
<feature type="domain" description="3-beta hydroxysteroid dehydrogenase/isomerase" evidence="15">
    <location>
        <begin position="7"/>
        <end position="285"/>
    </location>
</feature>
<dbReference type="FunFam" id="3.40.50.720:FF:000495">
    <property type="entry name" value="3 hydroxysteroid dehydrogenase, putative"/>
    <property type="match status" value="1"/>
</dbReference>
<dbReference type="InterPro" id="IPR002225">
    <property type="entry name" value="3Beta_OHSteriod_DH/Estase"/>
</dbReference>